<feature type="transmembrane region" description="Helical" evidence="6">
    <location>
        <begin position="231"/>
        <end position="251"/>
    </location>
</feature>
<dbReference type="eggNOG" id="KOG2058">
    <property type="taxonomic scope" value="Eukaryota"/>
</dbReference>
<reference evidence="8 9" key="1">
    <citation type="submission" date="2012-04" db="EMBL/GenBank/DDBJ databases">
        <title>The Genome Sequence of Saprolegnia declina VS20.</title>
        <authorList>
            <consortium name="The Broad Institute Genome Sequencing Platform"/>
            <person name="Russ C."/>
            <person name="Nusbaum C."/>
            <person name="Tyler B."/>
            <person name="van West P."/>
            <person name="Dieguez-Uribeondo J."/>
            <person name="de Bruijn I."/>
            <person name="Tripathy S."/>
            <person name="Jiang R."/>
            <person name="Young S.K."/>
            <person name="Zeng Q."/>
            <person name="Gargeya S."/>
            <person name="Fitzgerald M."/>
            <person name="Haas B."/>
            <person name="Abouelleil A."/>
            <person name="Alvarado L."/>
            <person name="Arachchi H.M."/>
            <person name="Berlin A."/>
            <person name="Chapman S.B."/>
            <person name="Goldberg J."/>
            <person name="Griggs A."/>
            <person name="Gujja S."/>
            <person name="Hansen M."/>
            <person name="Howarth C."/>
            <person name="Imamovic A."/>
            <person name="Larimer J."/>
            <person name="McCowen C."/>
            <person name="Montmayeur A."/>
            <person name="Murphy C."/>
            <person name="Neiman D."/>
            <person name="Pearson M."/>
            <person name="Priest M."/>
            <person name="Roberts A."/>
            <person name="Saif S."/>
            <person name="Shea T."/>
            <person name="Sisk P."/>
            <person name="Sykes S."/>
            <person name="Wortman J."/>
            <person name="Nusbaum C."/>
            <person name="Birren B."/>
        </authorList>
    </citation>
    <scope>NUCLEOTIDE SEQUENCE [LARGE SCALE GENOMIC DNA]</scope>
    <source>
        <strain evidence="8 9">VS20</strain>
    </source>
</reference>
<dbReference type="GO" id="GO:0005096">
    <property type="term" value="F:GTPase activator activity"/>
    <property type="evidence" value="ECO:0007669"/>
    <property type="project" value="TreeGrafter"/>
</dbReference>
<evidence type="ECO:0000256" key="2">
    <source>
        <dbReference type="ARBA" id="ARBA00022490"/>
    </source>
</evidence>
<dbReference type="PROSITE" id="PS50086">
    <property type="entry name" value="TBC_RABGAP"/>
    <property type="match status" value="1"/>
</dbReference>
<evidence type="ECO:0000313" key="9">
    <source>
        <dbReference type="Proteomes" id="UP000030762"/>
    </source>
</evidence>
<dbReference type="GO" id="GO:0005856">
    <property type="term" value="C:cytoskeleton"/>
    <property type="evidence" value="ECO:0007669"/>
    <property type="project" value="UniProtKB-SubCell"/>
</dbReference>
<evidence type="ECO:0000256" key="5">
    <source>
        <dbReference type="ARBA" id="ARBA00061049"/>
    </source>
</evidence>
<dbReference type="EMBL" id="JH767138">
    <property type="protein sequence ID" value="EQC39693.1"/>
    <property type="molecule type" value="Genomic_DNA"/>
</dbReference>
<evidence type="ECO:0000256" key="4">
    <source>
        <dbReference type="ARBA" id="ARBA00023306"/>
    </source>
</evidence>
<name>T0S3R3_SAPDV</name>
<keyword evidence="6" id="KW-1133">Transmembrane helix</keyword>
<evidence type="ECO:0000256" key="1">
    <source>
        <dbReference type="ARBA" id="ARBA00004245"/>
    </source>
</evidence>
<accession>T0S3R3</accession>
<evidence type="ECO:0000259" key="7">
    <source>
        <dbReference type="PROSITE" id="PS50086"/>
    </source>
</evidence>
<sequence>MDDGKIPLDDSPSDALLRRRYLALLSGLPIMDKRGRHLTCRYERLKELQRMVIVHGLPMESDDEASGVEPSTLRGRVWKVLLGLDDDASERKQSYRRFVALGPSKNDDDIRNDTFRTFRGDPSFARRVPEDTLVRLLNAFLQEYGAVMDDGRDEADQPYRYFQGLNILCAPFLYVLPEDDAYMAFAALVTQHCPRYVAPQLAGVHVACGLVDRCLQTLDYKLYKHLVTRGITAKIYAYPIVLSFFACIPPLPELLHVWDTLLAMGVHFIVLLSAAHVILLRTELLTTETHLMNKLNLRESPPLNAKRLVYVALQLLQRLPEELYCEIARHPFERPDTFASICLPPATLDIVLEKVKRRKKSSAVRRAGDVKPPWKL</sequence>
<keyword evidence="9" id="KW-1185">Reference proteome</keyword>
<dbReference type="OrthoDB" id="10263206at2759"/>
<protein>
    <recommendedName>
        <fullName evidence="7">Rab-GAP TBC domain-containing protein</fullName>
    </recommendedName>
</protein>
<dbReference type="Pfam" id="PF00566">
    <property type="entry name" value="RabGAP-TBC"/>
    <property type="match status" value="1"/>
</dbReference>
<dbReference type="Proteomes" id="UP000030762">
    <property type="component" value="Unassembled WGS sequence"/>
</dbReference>
<organism evidence="8 9">
    <name type="scientific">Saprolegnia diclina (strain VS20)</name>
    <dbReference type="NCBI Taxonomy" id="1156394"/>
    <lineage>
        <taxon>Eukaryota</taxon>
        <taxon>Sar</taxon>
        <taxon>Stramenopiles</taxon>
        <taxon>Oomycota</taxon>
        <taxon>Saprolegniomycetes</taxon>
        <taxon>Saprolegniales</taxon>
        <taxon>Saprolegniaceae</taxon>
        <taxon>Saprolegnia</taxon>
    </lineage>
</organism>
<proteinExistence type="inferred from homology"/>
<evidence type="ECO:0000256" key="6">
    <source>
        <dbReference type="SAM" id="Phobius"/>
    </source>
</evidence>
<keyword evidence="6" id="KW-0472">Membrane</keyword>
<dbReference type="RefSeq" id="XP_008606965.1">
    <property type="nucleotide sequence ID" value="XM_008608743.1"/>
</dbReference>
<dbReference type="InterPro" id="IPR035969">
    <property type="entry name" value="Rab-GAP_TBC_sf"/>
</dbReference>
<dbReference type="VEuPathDB" id="FungiDB:SDRG_03121"/>
<dbReference type="InParanoid" id="T0S3R3"/>
<dbReference type="AlphaFoldDB" id="T0S3R3"/>
<dbReference type="FunFam" id="1.10.8.270:FF:000035">
    <property type="entry name" value="Cell cycle arrest protein BUB2"/>
    <property type="match status" value="1"/>
</dbReference>
<dbReference type="SMART" id="SM00164">
    <property type="entry name" value="TBC"/>
    <property type="match status" value="1"/>
</dbReference>
<keyword evidence="6" id="KW-0812">Transmembrane</keyword>
<evidence type="ECO:0000313" key="8">
    <source>
        <dbReference type="EMBL" id="EQC39693.1"/>
    </source>
</evidence>
<dbReference type="GeneID" id="19943848"/>
<comment type="similarity">
    <text evidence="5">Belongs to the BUB2 family.</text>
</comment>
<keyword evidence="2" id="KW-0963">Cytoplasm</keyword>
<dbReference type="InterPro" id="IPR000195">
    <property type="entry name" value="Rab-GAP-TBC_dom"/>
</dbReference>
<dbReference type="PANTHER" id="PTHR22957">
    <property type="entry name" value="TBC1 DOMAIN FAMILY MEMBER GTPASE-ACTIVATING PROTEIN"/>
    <property type="match status" value="1"/>
</dbReference>
<feature type="transmembrane region" description="Helical" evidence="6">
    <location>
        <begin position="257"/>
        <end position="280"/>
    </location>
</feature>
<keyword evidence="3" id="KW-0206">Cytoskeleton</keyword>
<gene>
    <name evidence="8" type="ORF">SDRG_03121</name>
</gene>
<comment type="subcellular location">
    <subcellularLocation>
        <location evidence="1">Cytoplasm</location>
        <location evidence="1">Cytoskeleton</location>
    </subcellularLocation>
</comment>
<dbReference type="Gene3D" id="1.10.472.80">
    <property type="entry name" value="Ypt/Rab-GAP domain of gyp1p, domain 3"/>
    <property type="match status" value="1"/>
</dbReference>
<feature type="domain" description="Rab-GAP TBC" evidence="7">
    <location>
        <begin position="68"/>
        <end position="265"/>
    </location>
</feature>
<dbReference type="SUPFAM" id="SSF47923">
    <property type="entry name" value="Ypt/Rab-GAP domain of gyp1p"/>
    <property type="match status" value="2"/>
</dbReference>
<evidence type="ECO:0000256" key="3">
    <source>
        <dbReference type="ARBA" id="ARBA00023212"/>
    </source>
</evidence>
<dbReference type="STRING" id="1156394.T0S3R3"/>
<dbReference type="Gene3D" id="1.10.8.270">
    <property type="entry name" value="putative rabgap domain of human tbc1 domain family member 14 like domains"/>
    <property type="match status" value="1"/>
</dbReference>
<dbReference type="OMA" id="CHKSEPQ"/>
<dbReference type="PANTHER" id="PTHR22957:SF263">
    <property type="entry name" value="MITOTIC CHECK POINT PROTEIN BUB2"/>
    <property type="match status" value="1"/>
</dbReference>
<keyword evidence="4" id="KW-0131">Cell cycle</keyword>